<dbReference type="EMBL" id="JBAMMX010000001">
    <property type="protein sequence ID" value="KAK6947503.1"/>
    <property type="molecule type" value="Genomic_DNA"/>
</dbReference>
<dbReference type="GO" id="GO:0003677">
    <property type="term" value="F:DNA binding"/>
    <property type="evidence" value="ECO:0007669"/>
    <property type="project" value="UniProtKB-KW"/>
</dbReference>
<dbReference type="FunFam" id="3.80.10.10:FF:000383">
    <property type="entry name" value="Leucine-rich repeat receptor protein kinase EMS1"/>
    <property type="match status" value="1"/>
</dbReference>
<evidence type="ECO:0000256" key="1">
    <source>
        <dbReference type="ARBA" id="ARBA00004123"/>
    </source>
</evidence>
<keyword evidence="10" id="KW-0472">Membrane</keyword>
<dbReference type="InterPro" id="IPR002100">
    <property type="entry name" value="TF_MADSbox"/>
</dbReference>
<dbReference type="Gene3D" id="3.40.1810.10">
    <property type="entry name" value="Transcription factor, MADS-box"/>
    <property type="match status" value="1"/>
</dbReference>
<keyword evidence="18" id="KW-1185">Reference proteome</keyword>
<keyword evidence="9" id="KW-0238">DNA-binding</keyword>
<feature type="domain" description="MADS-box" evidence="16">
    <location>
        <begin position="1"/>
        <end position="27"/>
    </location>
</feature>
<feature type="region of interest" description="Disordered" evidence="15">
    <location>
        <begin position="419"/>
        <end position="439"/>
    </location>
</feature>
<evidence type="ECO:0000256" key="7">
    <source>
        <dbReference type="ARBA" id="ARBA00022989"/>
    </source>
</evidence>
<dbReference type="PANTHER" id="PTHR27000:SF803">
    <property type="entry name" value="RECEPTOR-LIKE PROTEIN 45"/>
    <property type="match status" value="1"/>
</dbReference>
<dbReference type="InterPro" id="IPR036879">
    <property type="entry name" value="TF_MADSbox_sf"/>
</dbReference>
<dbReference type="GO" id="GO:0016020">
    <property type="term" value="C:membrane"/>
    <property type="evidence" value="ECO:0007669"/>
    <property type="project" value="UniProtKB-SubCell"/>
</dbReference>
<keyword evidence="5" id="KW-0732">Signal</keyword>
<dbReference type="AlphaFoldDB" id="A0AAN8WJ62"/>
<organism evidence="17 18">
    <name type="scientific">Dillenia turbinata</name>
    <dbReference type="NCBI Taxonomy" id="194707"/>
    <lineage>
        <taxon>Eukaryota</taxon>
        <taxon>Viridiplantae</taxon>
        <taxon>Streptophyta</taxon>
        <taxon>Embryophyta</taxon>
        <taxon>Tracheophyta</taxon>
        <taxon>Spermatophyta</taxon>
        <taxon>Magnoliopsida</taxon>
        <taxon>eudicotyledons</taxon>
        <taxon>Gunneridae</taxon>
        <taxon>Pentapetalae</taxon>
        <taxon>Dilleniales</taxon>
        <taxon>Dilleniaceae</taxon>
        <taxon>Dillenia</taxon>
    </lineage>
</organism>
<keyword evidence="4" id="KW-0812">Transmembrane</keyword>
<reference evidence="17 18" key="1">
    <citation type="submission" date="2023-12" db="EMBL/GenBank/DDBJ databases">
        <title>A high-quality genome assembly for Dillenia turbinata (Dilleniales).</title>
        <authorList>
            <person name="Chanderbali A."/>
        </authorList>
    </citation>
    <scope>NUCLEOTIDE SEQUENCE [LARGE SCALE GENOMIC DNA]</scope>
    <source>
        <strain evidence="17">LSX21</strain>
        <tissue evidence="17">Leaf</tissue>
    </source>
</reference>
<evidence type="ECO:0000259" key="16">
    <source>
        <dbReference type="PROSITE" id="PS50066"/>
    </source>
</evidence>
<keyword evidence="13" id="KW-0325">Glycoprotein</keyword>
<dbReference type="SUPFAM" id="SSF55455">
    <property type="entry name" value="SRF-like"/>
    <property type="match status" value="1"/>
</dbReference>
<gene>
    <name evidence="17" type="ORF">RJ641_000976</name>
</gene>
<evidence type="ECO:0000256" key="8">
    <source>
        <dbReference type="ARBA" id="ARBA00023015"/>
    </source>
</evidence>
<dbReference type="PANTHER" id="PTHR27000">
    <property type="entry name" value="LEUCINE-RICH REPEAT RECEPTOR-LIKE PROTEIN KINASE FAMILY PROTEIN-RELATED"/>
    <property type="match status" value="1"/>
</dbReference>
<dbReference type="GO" id="GO:0005634">
    <property type="term" value="C:nucleus"/>
    <property type="evidence" value="ECO:0007669"/>
    <property type="project" value="UniProtKB-SubCell"/>
</dbReference>
<dbReference type="Pfam" id="PF00560">
    <property type="entry name" value="LRR_1"/>
    <property type="match status" value="1"/>
</dbReference>
<keyword evidence="14" id="KW-0539">Nucleus</keyword>
<evidence type="ECO:0000256" key="4">
    <source>
        <dbReference type="ARBA" id="ARBA00022692"/>
    </source>
</evidence>
<dbReference type="SUPFAM" id="SSF52058">
    <property type="entry name" value="L domain-like"/>
    <property type="match status" value="1"/>
</dbReference>
<evidence type="ECO:0000256" key="5">
    <source>
        <dbReference type="ARBA" id="ARBA00022729"/>
    </source>
</evidence>
<keyword evidence="6" id="KW-0677">Repeat</keyword>
<evidence type="ECO:0000256" key="11">
    <source>
        <dbReference type="ARBA" id="ARBA00023163"/>
    </source>
</evidence>
<proteinExistence type="predicted"/>
<comment type="subcellular location">
    <subcellularLocation>
        <location evidence="2">Membrane</location>
        <topology evidence="2">Single-pass type I membrane protein</topology>
    </subcellularLocation>
    <subcellularLocation>
        <location evidence="1">Nucleus</location>
    </subcellularLocation>
</comment>
<comment type="caution">
    <text evidence="17">The sequence shown here is derived from an EMBL/GenBank/DDBJ whole genome shotgun (WGS) entry which is preliminary data.</text>
</comment>
<dbReference type="Pfam" id="PF00319">
    <property type="entry name" value="SRF-TF"/>
    <property type="match status" value="1"/>
</dbReference>
<evidence type="ECO:0000256" key="2">
    <source>
        <dbReference type="ARBA" id="ARBA00004479"/>
    </source>
</evidence>
<evidence type="ECO:0000256" key="3">
    <source>
        <dbReference type="ARBA" id="ARBA00022614"/>
    </source>
</evidence>
<evidence type="ECO:0000256" key="14">
    <source>
        <dbReference type="ARBA" id="ARBA00023242"/>
    </source>
</evidence>
<evidence type="ECO:0000313" key="17">
    <source>
        <dbReference type="EMBL" id="KAK6947503.1"/>
    </source>
</evidence>
<protein>
    <submittedName>
        <fullName evidence="17">Transcription factor, MADS-box</fullName>
    </submittedName>
</protein>
<evidence type="ECO:0000256" key="15">
    <source>
        <dbReference type="SAM" id="MobiDB-lite"/>
    </source>
</evidence>
<evidence type="ECO:0000256" key="6">
    <source>
        <dbReference type="ARBA" id="ARBA00022737"/>
    </source>
</evidence>
<dbReference type="InterPro" id="IPR032675">
    <property type="entry name" value="LRR_dom_sf"/>
</dbReference>
<dbReference type="InterPro" id="IPR001611">
    <property type="entry name" value="Leu-rich_rpt"/>
</dbReference>
<keyword evidence="3" id="KW-0433">Leucine-rich repeat</keyword>
<keyword evidence="7" id="KW-1133">Transmembrane helix</keyword>
<evidence type="ECO:0000256" key="13">
    <source>
        <dbReference type="ARBA" id="ARBA00023180"/>
    </source>
</evidence>
<evidence type="ECO:0000313" key="18">
    <source>
        <dbReference type="Proteomes" id="UP001370490"/>
    </source>
</evidence>
<accession>A0AAN8WJ62</accession>
<sequence>MGLIKKAKELSILCDIDVCLIIFAPNNDGQPEIWPRDPNKVRRMVNMYYGRSREPRRKRATNSSALFEARKNKIDGEIVNLRGVNAEPKDSTWDYRLNSLSYNGLKDLSSTLEKKIEQVELMAASSKSNQCLMESANTLVLMETSHQLSQYNSSCMGKHTMFQEAQSSPWTLTGSTNPQSHLCSQKVYREVSECLWPVIDMSPLASMPLFSPERMSPTQMMGPSLTTPVAPFVTGAHNMPCVPDAIVIVNCEVVNPWGAAAEHISLMFSPTDRNNSLGKGADDEFLASLANRTSLISVDLADNNSGGELPNNLSLQFIREELGMENQFSGVIPHDVGRLENLKVLYLGGNKFTGQIPSSLGNITFLDTINLGFNNLHGKILLSLSRSRYLTAVALAQNNLAGRKTREEQPIIVWKDSGEKKGRERMKEKEGRGRRLDLEEEGKDQLMKYSVVFEPSQLCKDGNARKDNGDVDA</sequence>
<name>A0AAN8WJ62_9MAGN</name>
<evidence type="ECO:0000256" key="10">
    <source>
        <dbReference type="ARBA" id="ARBA00023136"/>
    </source>
</evidence>
<evidence type="ECO:0000256" key="9">
    <source>
        <dbReference type="ARBA" id="ARBA00023125"/>
    </source>
</evidence>
<dbReference type="Gene3D" id="3.80.10.10">
    <property type="entry name" value="Ribonuclease Inhibitor"/>
    <property type="match status" value="1"/>
</dbReference>
<evidence type="ECO:0000256" key="12">
    <source>
        <dbReference type="ARBA" id="ARBA00023170"/>
    </source>
</evidence>
<dbReference type="GO" id="GO:0046983">
    <property type="term" value="F:protein dimerization activity"/>
    <property type="evidence" value="ECO:0007669"/>
    <property type="project" value="InterPro"/>
</dbReference>
<dbReference type="Proteomes" id="UP001370490">
    <property type="component" value="Unassembled WGS sequence"/>
</dbReference>
<keyword evidence="8" id="KW-0805">Transcription regulation</keyword>
<feature type="compositionally biased region" description="Basic and acidic residues" evidence="15">
    <location>
        <begin position="419"/>
        <end position="437"/>
    </location>
</feature>
<keyword evidence="12" id="KW-0675">Receptor</keyword>
<keyword evidence="11" id="KW-0804">Transcription</keyword>
<dbReference type="PROSITE" id="PS50066">
    <property type="entry name" value="MADS_BOX_2"/>
    <property type="match status" value="1"/>
</dbReference>